<accession>A0A6M5YWX0</accession>
<keyword evidence="1" id="KW-0238">DNA-binding</keyword>
<dbReference type="InterPro" id="IPR007159">
    <property type="entry name" value="SpoVT-AbrB_dom"/>
</dbReference>
<dbReference type="Pfam" id="PF04014">
    <property type="entry name" value="MazE_antitoxin"/>
    <property type="match status" value="1"/>
</dbReference>
<feature type="domain" description="SpoVT-AbrB" evidence="2">
    <location>
        <begin position="4"/>
        <end position="49"/>
    </location>
</feature>
<sequence>MSDVYHTTIQDHGRVVIPAGIRHALGLARGDEVVLRVENDAVVISGVSDAVKRFQAVVRRHVSGDVSLADELIADRRKTALDE</sequence>
<dbReference type="Proteomes" id="UP000503447">
    <property type="component" value="Chromosome"/>
</dbReference>
<reference evidence="4" key="1">
    <citation type="submission" date="2020-05" db="EMBL/GenBank/DDBJ databases">
        <title>Frigoriglobus tundricola gen. nov., sp. nov., a psychrotolerant cellulolytic planctomycete of the family Gemmataceae with two divergent copies of 16S rRNA gene.</title>
        <authorList>
            <person name="Kulichevskaya I.S."/>
            <person name="Ivanova A.A."/>
            <person name="Naumoff D.G."/>
            <person name="Beletsky A.V."/>
            <person name="Rijpstra W.I.C."/>
            <person name="Sinninghe Damste J.S."/>
            <person name="Mardanov A.V."/>
            <person name="Ravin N.V."/>
            <person name="Dedysh S.N."/>
        </authorList>
    </citation>
    <scope>NUCLEOTIDE SEQUENCE [LARGE SCALE GENOMIC DNA]</scope>
    <source>
        <strain evidence="4">PL17</strain>
    </source>
</reference>
<evidence type="ECO:0000256" key="1">
    <source>
        <dbReference type="PROSITE-ProRule" id="PRU01076"/>
    </source>
</evidence>
<evidence type="ECO:0000313" key="3">
    <source>
        <dbReference type="EMBL" id="QJW98428.1"/>
    </source>
</evidence>
<dbReference type="AlphaFoldDB" id="A0A6M5YWX0"/>
<organism evidence="3 4">
    <name type="scientific">Frigoriglobus tundricola</name>
    <dbReference type="NCBI Taxonomy" id="2774151"/>
    <lineage>
        <taxon>Bacteria</taxon>
        <taxon>Pseudomonadati</taxon>
        <taxon>Planctomycetota</taxon>
        <taxon>Planctomycetia</taxon>
        <taxon>Gemmatales</taxon>
        <taxon>Gemmataceae</taxon>
        <taxon>Frigoriglobus</taxon>
    </lineage>
</organism>
<dbReference type="InterPro" id="IPR037914">
    <property type="entry name" value="SpoVT-AbrB_sf"/>
</dbReference>
<evidence type="ECO:0000313" key="4">
    <source>
        <dbReference type="Proteomes" id="UP000503447"/>
    </source>
</evidence>
<keyword evidence="4" id="KW-1185">Reference proteome</keyword>
<evidence type="ECO:0000259" key="2">
    <source>
        <dbReference type="PROSITE" id="PS51740"/>
    </source>
</evidence>
<protein>
    <recommendedName>
        <fullName evidence="2">SpoVT-AbrB domain-containing protein</fullName>
    </recommendedName>
</protein>
<dbReference type="GO" id="GO:0003677">
    <property type="term" value="F:DNA binding"/>
    <property type="evidence" value="ECO:0007669"/>
    <property type="project" value="UniProtKB-UniRule"/>
</dbReference>
<dbReference type="EMBL" id="CP053452">
    <property type="protein sequence ID" value="QJW98428.1"/>
    <property type="molecule type" value="Genomic_DNA"/>
</dbReference>
<name>A0A6M5YWX0_9BACT</name>
<dbReference type="NCBIfam" id="TIGR01439">
    <property type="entry name" value="lp_hng_hel_AbrB"/>
    <property type="match status" value="1"/>
</dbReference>
<dbReference type="SUPFAM" id="SSF89447">
    <property type="entry name" value="AbrB/MazE/MraZ-like"/>
    <property type="match status" value="1"/>
</dbReference>
<proteinExistence type="predicted"/>
<dbReference type="SMART" id="SM00966">
    <property type="entry name" value="SpoVT_AbrB"/>
    <property type="match status" value="1"/>
</dbReference>
<dbReference type="RefSeq" id="WP_171473614.1">
    <property type="nucleotide sequence ID" value="NZ_CP053452.2"/>
</dbReference>
<dbReference type="Gene3D" id="2.10.260.10">
    <property type="match status" value="1"/>
</dbReference>
<dbReference type="PROSITE" id="PS51740">
    <property type="entry name" value="SPOVT_ABRB"/>
    <property type="match status" value="1"/>
</dbReference>
<dbReference type="KEGG" id="ftj:FTUN_6018"/>
<gene>
    <name evidence="3" type="ORF">FTUN_6018</name>
</gene>